<dbReference type="InterPro" id="IPR012296">
    <property type="entry name" value="Nuclease_put_TT1808"/>
</dbReference>
<sequence>MTQAKLQFKTIDEYLEYDDGTDTHYELVNGELIALPTEEPINSTIAMVLAFAFGALSIPAHRLAIGHQIEVESDEVSARQPDLIVHSEMSISALLSGGRIIRMGMPVPLLVVEVVSPGDPNSKNYRRDYIEKPKEYAARGISELWQVDPGRSVVNVLELVNGAYQSRPFAGEDLILSPQFPNLQLTAAQLLAVPR</sequence>
<reference evidence="2 3" key="1">
    <citation type="submission" date="2017-06" db="EMBL/GenBank/DDBJ databases">
        <title>Genome sequencing of cyanobaciteial culture collection at National Institute for Environmental Studies (NIES).</title>
        <authorList>
            <person name="Hirose Y."/>
            <person name="Shimura Y."/>
            <person name="Fujisawa T."/>
            <person name="Nakamura Y."/>
            <person name="Kawachi M."/>
        </authorList>
    </citation>
    <scope>NUCLEOTIDE SEQUENCE [LARGE SCALE GENOMIC DNA]</scope>
    <source>
        <strain evidence="2 3">NIES-2135</strain>
        <plasmid evidence="3">Plasmid Plasmid1 dna</plasmid>
    </source>
</reference>
<feature type="domain" description="Putative restriction endonuclease" evidence="1">
    <location>
        <begin position="12"/>
        <end position="187"/>
    </location>
</feature>
<evidence type="ECO:0000259" key="1">
    <source>
        <dbReference type="Pfam" id="PF05685"/>
    </source>
</evidence>
<dbReference type="SUPFAM" id="SSF52980">
    <property type="entry name" value="Restriction endonuclease-like"/>
    <property type="match status" value="1"/>
</dbReference>
<organism evidence="2 3">
    <name type="scientific">Leptolyngbya boryana NIES-2135</name>
    <dbReference type="NCBI Taxonomy" id="1973484"/>
    <lineage>
        <taxon>Bacteria</taxon>
        <taxon>Bacillati</taxon>
        <taxon>Cyanobacteriota</taxon>
        <taxon>Cyanophyceae</taxon>
        <taxon>Leptolyngbyales</taxon>
        <taxon>Leptolyngbyaceae</taxon>
        <taxon>Leptolyngbya group</taxon>
        <taxon>Leptolyngbya</taxon>
    </lineage>
</organism>
<geneLocation type="plasmid" evidence="2">
    <name>plasmid1</name>
</geneLocation>
<keyword evidence="2" id="KW-0614">Plasmid</keyword>
<dbReference type="InterPro" id="IPR011335">
    <property type="entry name" value="Restrct_endonuc-II-like"/>
</dbReference>
<dbReference type="Gene3D" id="3.90.1570.10">
    <property type="entry name" value="tt1808, chain A"/>
    <property type="match status" value="1"/>
</dbReference>
<gene>
    <name evidence="2" type="ORF">NIES2135_60490</name>
</gene>
<proteinExistence type="predicted"/>
<protein>
    <recommendedName>
        <fullName evidence="1">Putative restriction endonuclease domain-containing protein</fullName>
    </recommendedName>
</protein>
<name>A0A1Z4JR12_LEPBY</name>
<keyword evidence="3" id="KW-1185">Reference proteome</keyword>
<dbReference type="PANTHER" id="PTHR34107">
    <property type="entry name" value="SLL0198 PROTEIN-RELATED"/>
    <property type="match status" value="1"/>
</dbReference>
<evidence type="ECO:0000313" key="3">
    <source>
        <dbReference type="Proteomes" id="UP000217895"/>
    </source>
</evidence>
<evidence type="ECO:0000313" key="2">
    <source>
        <dbReference type="EMBL" id="BAY59172.1"/>
    </source>
</evidence>
<dbReference type="CDD" id="cd06260">
    <property type="entry name" value="DUF820-like"/>
    <property type="match status" value="1"/>
</dbReference>
<dbReference type="Proteomes" id="UP000217895">
    <property type="component" value="Plasmid Plasmid1 dna"/>
</dbReference>
<dbReference type="Pfam" id="PF05685">
    <property type="entry name" value="Uma2"/>
    <property type="match status" value="1"/>
</dbReference>
<dbReference type="PANTHER" id="PTHR34107:SF2">
    <property type="entry name" value="SLL0888 PROTEIN"/>
    <property type="match status" value="1"/>
</dbReference>
<accession>A0A1Z4JR12</accession>
<dbReference type="EMBL" id="AP018204">
    <property type="protein sequence ID" value="BAY59172.1"/>
    <property type="molecule type" value="Genomic_DNA"/>
</dbReference>
<dbReference type="InterPro" id="IPR008538">
    <property type="entry name" value="Uma2"/>
</dbReference>
<dbReference type="AlphaFoldDB" id="A0A1Z4JR12"/>